<sequence length="165" mass="18243">MIGHATRATCACGQVAVELRGRSIYCAACHCDDCQRAADQLARLPTPDPVTDPYAGTHYLLHRRDRYTVERGALVPHRLRAGSPTRRMVAECCNTPVFVAFDNAQHWISVYRARVDPAPALQARIATKFHPGRAPLPDDVPAYRTFPLALVAQLLLSRARMAVGR</sequence>
<dbReference type="EMBL" id="JARXRN010000025">
    <property type="protein sequence ID" value="MDH5830954.1"/>
    <property type="molecule type" value="Genomic_DNA"/>
</dbReference>
<reference evidence="5 6" key="1">
    <citation type="submission" date="2023-04" db="EMBL/GenBank/DDBJ databases">
        <title>Luteimonas sp. M1R5S18.</title>
        <authorList>
            <person name="Sun J.-Q."/>
        </authorList>
    </citation>
    <scope>NUCLEOTIDE SEQUENCE [LARGE SCALE GENOMIC DNA]</scope>
    <source>
        <strain evidence="5 6">M1R5S18</strain>
    </source>
</reference>
<dbReference type="Pfam" id="PF04828">
    <property type="entry name" value="GFA"/>
    <property type="match status" value="1"/>
</dbReference>
<evidence type="ECO:0000256" key="1">
    <source>
        <dbReference type="ARBA" id="ARBA00005495"/>
    </source>
</evidence>
<dbReference type="Proteomes" id="UP001156831">
    <property type="component" value="Unassembled WGS sequence"/>
</dbReference>
<evidence type="ECO:0000313" key="5">
    <source>
        <dbReference type="EMBL" id="MDH5830954.1"/>
    </source>
</evidence>
<comment type="similarity">
    <text evidence="1">Belongs to the Gfa family.</text>
</comment>
<comment type="caution">
    <text evidence="5">The sequence shown here is derived from an EMBL/GenBank/DDBJ whole genome shotgun (WGS) entry which is preliminary data.</text>
</comment>
<keyword evidence="6" id="KW-1185">Reference proteome</keyword>
<evidence type="ECO:0000313" key="6">
    <source>
        <dbReference type="Proteomes" id="UP001156831"/>
    </source>
</evidence>
<proteinExistence type="inferred from homology"/>
<organism evidence="5 6">
    <name type="scientific">Luteimonas rhizosphaericola</name>
    <dbReference type="NCBI Taxonomy" id="3042024"/>
    <lineage>
        <taxon>Bacteria</taxon>
        <taxon>Pseudomonadati</taxon>
        <taxon>Pseudomonadota</taxon>
        <taxon>Gammaproteobacteria</taxon>
        <taxon>Lysobacterales</taxon>
        <taxon>Lysobacteraceae</taxon>
        <taxon>Luteimonas</taxon>
    </lineage>
</organism>
<dbReference type="InterPro" id="IPR011057">
    <property type="entry name" value="Mss4-like_sf"/>
</dbReference>
<dbReference type="RefSeq" id="WP_280601864.1">
    <property type="nucleotide sequence ID" value="NZ_JARXRN010000025.1"/>
</dbReference>
<evidence type="ECO:0000256" key="3">
    <source>
        <dbReference type="ARBA" id="ARBA00022833"/>
    </source>
</evidence>
<dbReference type="Gene3D" id="3.90.1590.10">
    <property type="entry name" value="glutathione-dependent formaldehyde- activating enzyme (gfa)"/>
    <property type="match status" value="1"/>
</dbReference>
<evidence type="ECO:0000259" key="4">
    <source>
        <dbReference type="Pfam" id="PF04828"/>
    </source>
</evidence>
<gene>
    <name evidence="5" type="ORF">QFW80_10555</name>
</gene>
<dbReference type="InterPro" id="IPR006913">
    <property type="entry name" value="CENP-V/GFA"/>
</dbReference>
<feature type="domain" description="CENP-V/GFA" evidence="4">
    <location>
        <begin position="7"/>
        <end position="38"/>
    </location>
</feature>
<name>A0ABT6JJZ7_9GAMM</name>
<evidence type="ECO:0000256" key="2">
    <source>
        <dbReference type="ARBA" id="ARBA00022723"/>
    </source>
</evidence>
<keyword evidence="3" id="KW-0862">Zinc</keyword>
<keyword evidence="2" id="KW-0479">Metal-binding</keyword>
<accession>A0ABT6JJZ7</accession>
<protein>
    <recommendedName>
        <fullName evidence="4">CENP-V/GFA domain-containing protein</fullName>
    </recommendedName>
</protein>
<dbReference type="SUPFAM" id="SSF51316">
    <property type="entry name" value="Mss4-like"/>
    <property type="match status" value="1"/>
</dbReference>